<comment type="similarity">
    <text evidence="1 8">Belongs to the SOS response-associated peptidase family.</text>
</comment>
<dbReference type="KEGG" id="lsd:EMK97_12350"/>
<evidence type="ECO:0000256" key="1">
    <source>
        <dbReference type="ARBA" id="ARBA00008136"/>
    </source>
</evidence>
<evidence type="ECO:0000256" key="6">
    <source>
        <dbReference type="ARBA" id="ARBA00023125"/>
    </source>
</evidence>
<evidence type="ECO:0000313" key="9">
    <source>
        <dbReference type="EMBL" id="QBG36450.1"/>
    </source>
</evidence>
<organism evidence="9 10">
    <name type="scientific">Litorilituus sediminis</name>
    <dbReference type="NCBI Taxonomy" id="718192"/>
    <lineage>
        <taxon>Bacteria</taxon>
        <taxon>Pseudomonadati</taxon>
        <taxon>Pseudomonadota</taxon>
        <taxon>Gammaproteobacteria</taxon>
        <taxon>Alteromonadales</taxon>
        <taxon>Colwelliaceae</taxon>
        <taxon>Litorilituus</taxon>
    </lineage>
</organism>
<dbReference type="PANTHER" id="PTHR13604">
    <property type="entry name" value="DC12-RELATED"/>
    <property type="match status" value="1"/>
</dbReference>
<evidence type="ECO:0000256" key="8">
    <source>
        <dbReference type="RuleBase" id="RU364100"/>
    </source>
</evidence>
<dbReference type="EMBL" id="CP034759">
    <property type="protein sequence ID" value="QBG36450.1"/>
    <property type="molecule type" value="Genomic_DNA"/>
</dbReference>
<dbReference type="OrthoDB" id="6192129at2"/>
<dbReference type="GO" id="GO:0003697">
    <property type="term" value="F:single-stranded DNA binding"/>
    <property type="evidence" value="ECO:0007669"/>
    <property type="project" value="InterPro"/>
</dbReference>
<dbReference type="SUPFAM" id="SSF143081">
    <property type="entry name" value="BB1717-like"/>
    <property type="match status" value="1"/>
</dbReference>
<keyword evidence="3" id="KW-0227">DNA damage</keyword>
<evidence type="ECO:0000256" key="4">
    <source>
        <dbReference type="ARBA" id="ARBA00022801"/>
    </source>
</evidence>
<evidence type="ECO:0000256" key="5">
    <source>
        <dbReference type="ARBA" id="ARBA00023124"/>
    </source>
</evidence>
<evidence type="ECO:0000256" key="2">
    <source>
        <dbReference type="ARBA" id="ARBA00022670"/>
    </source>
</evidence>
<dbReference type="GO" id="GO:0016829">
    <property type="term" value="F:lyase activity"/>
    <property type="evidence" value="ECO:0007669"/>
    <property type="project" value="UniProtKB-KW"/>
</dbReference>
<keyword evidence="2 8" id="KW-0645">Protease</keyword>
<dbReference type="InterPro" id="IPR036590">
    <property type="entry name" value="SRAP-like"/>
</dbReference>
<name>A0A4V0ZG88_9GAMM</name>
<dbReference type="InterPro" id="IPR003738">
    <property type="entry name" value="SRAP"/>
</dbReference>
<keyword evidence="7" id="KW-0456">Lyase</keyword>
<dbReference type="GO" id="GO:0006508">
    <property type="term" value="P:proteolysis"/>
    <property type="evidence" value="ECO:0007669"/>
    <property type="project" value="UniProtKB-KW"/>
</dbReference>
<evidence type="ECO:0000256" key="3">
    <source>
        <dbReference type="ARBA" id="ARBA00022763"/>
    </source>
</evidence>
<dbReference type="GO" id="GO:0008233">
    <property type="term" value="F:peptidase activity"/>
    <property type="evidence" value="ECO:0007669"/>
    <property type="project" value="UniProtKB-KW"/>
</dbReference>
<dbReference type="Pfam" id="PF02586">
    <property type="entry name" value="SRAP"/>
    <property type="match status" value="1"/>
</dbReference>
<keyword evidence="6" id="KW-0238">DNA-binding</keyword>
<reference evidence="9 10" key="1">
    <citation type="submission" date="2018-12" db="EMBL/GenBank/DDBJ databases">
        <title>Complete genome of Litorilituus sediminis.</title>
        <authorList>
            <person name="Liu A."/>
            <person name="Rong J."/>
        </authorList>
    </citation>
    <scope>NUCLEOTIDE SEQUENCE [LARGE SCALE GENOMIC DNA]</scope>
    <source>
        <strain evidence="9 10">JCM 17549</strain>
    </source>
</reference>
<keyword evidence="5" id="KW-0190">Covalent protein-DNA linkage</keyword>
<dbReference type="Gene3D" id="3.90.1680.10">
    <property type="entry name" value="SOS response associated peptidase-like"/>
    <property type="match status" value="1"/>
</dbReference>
<protein>
    <recommendedName>
        <fullName evidence="8">Abasic site processing protein</fullName>
        <ecNumber evidence="8">3.4.-.-</ecNumber>
    </recommendedName>
</protein>
<dbReference type="EC" id="3.4.-.-" evidence="8"/>
<accession>A0A4V0ZG88</accession>
<gene>
    <name evidence="9" type="ORF">EMK97_12350</name>
</gene>
<dbReference type="AlphaFoldDB" id="A0A4V0ZG88"/>
<keyword evidence="10" id="KW-1185">Reference proteome</keyword>
<evidence type="ECO:0000256" key="7">
    <source>
        <dbReference type="ARBA" id="ARBA00023239"/>
    </source>
</evidence>
<sequence>MCGRFGVSNSIVTRVSELFNTPFQVEDNLNLSPSQHVACISPSADGYQQTNALWGIKPDWSKKLIINAQSETVKQKPTFKNAFAQQRCLVPCNGWYEWRTESGKKVKYYFEHADKQPLYMAGVLFASERTELVTLTTTPNPKCSQYHKRMPVFVYPENTDFWFNAKAEQLSPLLLPIHEDTICVTKSD</sequence>
<dbReference type="Proteomes" id="UP000290244">
    <property type="component" value="Chromosome"/>
</dbReference>
<keyword evidence="4 8" id="KW-0378">Hydrolase</keyword>
<dbReference type="PANTHER" id="PTHR13604:SF0">
    <property type="entry name" value="ABASIC SITE PROCESSING PROTEIN HMCES"/>
    <property type="match status" value="1"/>
</dbReference>
<dbReference type="GO" id="GO:0106300">
    <property type="term" value="P:protein-DNA covalent cross-linking repair"/>
    <property type="evidence" value="ECO:0007669"/>
    <property type="project" value="InterPro"/>
</dbReference>
<proteinExistence type="inferred from homology"/>
<evidence type="ECO:0000313" key="10">
    <source>
        <dbReference type="Proteomes" id="UP000290244"/>
    </source>
</evidence>
<dbReference type="RefSeq" id="WP_130602610.1">
    <property type="nucleotide sequence ID" value="NZ_CP034759.1"/>
</dbReference>